<keyword evidence="2" id="KW-1185">Reference proteome</keyword>
<evidence type="ECO:0000313" key="1">
    <source>
        <dbReference type="EMBL" id="AST90374.1"/>
    </source>
</evidence>
<sequence length="335" mass="37820">MKKTGLTSAEIGILWTNYMQNSMSLQILKYFNKTVDDDEIKTVVKTAIVNAESVLHEITLFFTEANLDIPVGFTEKDVNLSAPKLFSDYFMLVFLEIMGKTGLVAYALSQGVSSRKDVRDFFSKNLMNTSKLFDLCVDTAKEKGTYVNPPLIKIQKGVEFIEGKKYFKQGIPPFYKRSLNAIEITHLFENIKTNTLGVLACTAFGQTTKSREVKKFLEDGKHISEKHVRIFTKALIEMDITPSMNHDMAITDSTTTVFSDKLIMYLMSVLSASGQGNYSAASTASMRYDLVLDYQRLSVEIALFAKDGLDIMLKHNWMEEPPQALDRNQLSNIQN</sequence>
<reference evidence="1 2" key="1">
    <citation type="submission" date="2016-12" db="EMBL/GenBank/DDBJ databases">
        <title>The whole genome sequencing and assembly of Bacillus cohnii DSM 6307T strain.</title>
        <authorList>
            <person name="Lee Y.-J."/>
            <person name="Yi H."/>
            <person name="Bahn Y.-S."/>
            <person name="Kim J.F."/>
            <person name="Lee D.-W."/>
        </authorList>
    </citation>
    <scope>NUCLEOTIDE SEQUENCE [LARGE SCALE GENOMIC DNA]</scope>
    <source>
        <strain evidence="1 2">DSM 6307</strain>
    </source>
</reference>
<dbReference type="RefSeq" id="WP_084380455.1">
    <property type="nucleotide sequence ID" value="NZ_CP018866.1"/>
</dbReference>
<gene>
    <name evidence="1" type="ORF">BC6307_03355</name>
</gene>
<proteinExistence type="predicted"/>
<dbReference type="Proteomes" id="UP000215224">
    <property type="component" value="Chromosome"/>
</dbReference>
<dbReference type="Pfam" id="PF11553">
    <property type="entry name" value="DUF3231"/>
    <property type="match status" value="2"/>
</dbReference>
<accession>A0A223KLX6</accession>
<dbReference type="InterPro" id="IPR021617">
    <property type="entry name" value="DUF3231"/>
</dbReference>
<evidence type="ECO:0000313" key="2">
    <source>
        <dbReference type="Proteomes" id="UP000215224"/>
    </source>
</evidence>
<dbReference type="EMBL" id="CP018866">
    <property type="protein sequence ID" value="AST90374.1"/>
    <property type="molecule type" value="Genomic_DNA"/>
</dbReference>
<protein>
    <recommendedName>
        <fullName evidence="3">DUF3231 domain-containing protein</fullName>
    </recommendedName>
</protein>
<dbReference type="InterPro" id="IPR012347">
    <property type="entry name" value="Ferritin-like"/>
</dbReference>
<name>A0A223KLX6_9BACI</name>
<dbReference type="AlphaFoldDB" id="A0A223KLX6"/>
<dbReference type="Gene3D" id="1.20.1260.10">
    <property type="match status" value="2"/>
</dbReference>
<dbReference type="STRING" id="1314751.GCA_001591425_02578"/>
<organism evidence="1 2">
    <name type="scientific">Sutcliffiella cohnii</name>
    <dbReference type="NCBI Taxonomy" id="33932"/>
    <lineage>
        <taxon>Bacteria</taxon>
        <taxon>Bacillati</taxon>
        <taxon>Bacillota</taxon>
        <taxon>Bacilli</taxon>
        <taxon>Bacillales</taxon>
        <taxon>Bacillaceae</taxon>
        <taxon>Sutcliffiella</taxon>
    </lineage>
</organism>
<evidence type="ECO:0008006" key="3">
    <source>
        <dbReference type="Google" id="ProtNLM"/>
    </source>
</evidence>
<dbReference type="KEGG" id="bcoh:BC6307_03355"/>